<evidence type="ECO:0000313" key="3">
    <source>
        <dbReference type="EMBL" id="KXV79765.1"/>
    </source>
</evidence>
<protein>
    <submittedName>
        <fullName evidence="3">Flagellar biosynthesis protein FlgB</fullName>
    </submittedName>
</protein>
<dbReference type="AlphaFoldDB" id="A0A149VHW1"/>
<comment type="subcellular location">
    <subcellularLocation>
        <location evidence="1">Bacterial flagellum basal body</location>
    </subcellularLocation>
</comment>
<proteinExistence type="predicted"/>
<dbReference type="PATRIC" id="fig|178901.15.peg.3069"/>
<name>A0A149VHW1_9PROT</name>
<feature type="domain" description="Flagellar basal body rod protein N-terminal" evidence="2">
    <location>
        <begin position="22"/>
        <end position="48"/>
    </location>
</feature>
<comment type="caution">
    <text evidence="3">The sequence shown here is derived from an EMBL/GenBank/DDBJ whole genome shotgun (WGS) entry which is preliminary data.</text>
</comment>
<dbReference type="InterPro" id="IPR001444">
    <property type="entry name" value="Flag_bb_rod_N"/>
</dbReference>
<dbReference type="Pfam" id="PF00460">
    <property type="entry name" value="Flg_bb_rod"/>
    <property type="match status" value="1"/>
</dbReference>
<organism evidence="3 4">
    <name type="scientific">Acetobacter malorum</name>
    <dbReference type="NCBI Taxonomy" id="178901"/>
    <lineage>
        <taxon>Bacteria</taxon>
        <taxon>Pseudomonadati</taxon>
        <taxon>Pseudomonadota</taxon>
        <taxon>Alphaproteobacteria</taxon>
        <taxon>Acetobacterales</taxon>
        <taxon>Acetobacteraceae</taxon>
        <taxon>Acetobacter</taxon>
    </lineage>
</organism>
<accession>A0A149VHW1</accession>
<evidence type="ECO:0000313" key="4">
    <source>
        <dbReference type="Proteomes" id="UP000075538"/>
    </source>
</evidence>
<evidence type="ECO:0000256" key="1">
    <source>
        <dbReference type="ARBA" id="ARBA00004117"/>
    </source>
</evidence>
<dbReference type="Proteomes" id="UP000075538">
    <property type="component" value="Unassembled WGS sequence"/>
</dbReference>
<evidence type="ECO:0000259" key="2">
    <source>
        <dbReference type="Pfam" id="PF00460"/>
    </source>
</evidence>
<dbReference type="EMBL" id="LHZZ01000174">
    <property type="protein sequence ID" value="KXV79765.1"/>
    <property type="molecule type" value="Genomic_DNA"/>
</dbReference>
<gene>
    <name evidence="3" type="ORF">AD953_01125</name>
</gene>
<reference evidence="3 4" key="1">
    <citation type="submission" date="2015-06" db="EMBL/GenBank/DDBJ databases">
        <title>Improved classification and identification of acetic acid bacteria using matrix-assisted laser desorption/ionization time-of-flight mass spectrometry; Gluconobacter nephelii and Gluconobacter uchimurae are later heterotypic synonyms of Gluconobacter japonicus and Gluconobacter oxydans, respectively.</title>
        <authorList>
            <person name="Li L."/>
            <person name="Cleenwerck I."/>
            <person name="De Vuyst L."/>
            <person name="Vandamme P."/>
        </authorList>
    </citation>
    <scope>NUCLEOTIDE SEQUENCE [LARGE SCALE GENOMIC DNA]</scope>
    <source>
        <strain evidence="3 4">LMG 1604</strain>
    </source>
</reference>
<keyword evidence="3" id="KW-0966">Cell projection</keyword>
<sequence length="137" mass="14334">MLEALSAHAMSSSNGTDLLGLAERRLSWLEKRQSMLAGNVANADTPGYVAKDISPFQGVLQSQMAVTLAQTEPGHLPGKSGGGHAAAIGGSVSISGNEVKLEDQLEKVADTNDQQRLATTLYSRYTSMISTVLGSNS</sequence>
<keyword evidence="3" id="KW-0282">Flagellum</keyword>
<keyword evidence="3" id="KW-0969">Cilium</keyword>
<dbReference type="GO" id="GO:0009425">
    <property type="term" value="C:bacterial-type flagellum basal body"/>
    <property type="evidence" value="ECO:0007669"/>
    <property type="project" value="UniProtKB-SubCell"/>
</dbReference>